<organism evidence="2 3">
    <name type="scientific">Paraburkholderia solisilvae</name>
    <dbReference type="NCBI Taxonomy" id="624376"/>
    <lineage>
        <taxon>Bacteria</taxon>
        <taxon>Pseudomonadati</taxon>
        <taxon>Pseudomonadota</taxon>
        <taxon>Betaproteobacteria</taxon>
        <taxon>Burkholderiales</taxon>
        <taxon>Burkholderiaceae</taxon>
        <taxon>Paraburkholderia</taxon>
    </lineage>
</organism>
<dbReference type="RefSeq" id="WP_175111268.1">
    <property type="nucleotide sequence ID" value="NZ_CADIKF010000017.1"/>
</dbReference>
<dbReference type="EMBL" id="CADIKF010000017">
    <property type="protein sequence ID" value="CAB3756814.1"/>
    <property type="molecule type" value="Genomic_DNA"/>
</dbReference>
<evidence type="ECO:0000313" key="3">
    <source>
        <dbReference type="Proteomes" id="UP000494329"/>
    </source>
</evidence>
<feature type="region of interest" description="Disordered" evidence="1">
    <location>
        <begin position="144"/>
        <end position="165"/>
    </location>
</feature>
<evidence type="ECO:0008006" key="4">
    <source>
        <dbReference type="Google" id="ProtNLM"/>
    </source>
</evidence>
<reference evidence="2 3" key="1">
    <citation type="submission" date="2020-04" db="EMBL/GenBank/DDBJ databases">
        <authorList>
            <person name="De Canck E."/>
        </authorList>
    </citation>
    <scope>NUCLEOTIDE SEQUENCE [LARGE SCALE GENOMIC DNA]</scope>
    <source>
        <strain evidence="2 3">LMG 29739</strain>
    </source>
</reference>
<evidence type="ECO:0000256" key="1">
    <source>
        <dbReference type="SAM" id="MobiDB-lite"/>
    </source>
</evidence>
<feature type="compositionally biased region" description="Polar residues" evidence="1">
    <location>
        <begin position="300"/>
        <end position="314"/>
    </location>
</feature>
<protein>
    <recommendedName>
        <fullName evidence="4">DUF1521 domain-containing protein</fullName>
    </recommendedName>
</protein>
<dbReference type="Proteomes" id="UP000494329">
    <property type="component" value="Unassembled WGS sequence"/>
</dbReference>
<feature type="region of interest" description="Disordered" evidence="1">
    <location>
        <begin position="42"/>
        <end position="80"/>
    </location>
</feature>
<feature type="compositionally biased region" description="Basic and acidic residues" evidence="1">
    <location>
        <begin position="118"/>
        <end position="132"/>
    </location>
</feature>
<accession>A0A6J5DTI7</accession>
<proteinExistence type="predicted"/>
<keyword evidence="3" id="KW-1185">Reference proteome</keyword>
<feature type="compositionally biased region" description="Polar residues" evidence="1">
    <location>
        <begin position="144"/>
        <end position="158"/>
    </location>
</feature>
<feature type="compositionally biased region" description="Polar residues" evidence="1">
    <location>
        <begin position="48"/>
        <end position="75"/>
    </location>
</feature>
<evidence type="ECO:0000313" key="2">
    <source>
        <dbReference type="EMBL" id="CAB3756814.1"/>
    </source>
</evidence>
<dbReference type="AlphaFoldDB" id="A0A6J5DTI7"/>
<name>A0A6J5DTI7_9BURK</name>
<sequence>MQATFDSRSFETLHNNAWNSARSVTQSRSFDSFAASSRSINPYGASRAFSQPSGYPQTSRAMASFSSHAYSTPQRSDYGRMQQASMTNFSREVVRTPDGGMMSKTSFTRVQQPANQRDYGHDRHGYDNGSDRHGRDIDERCWNNRSGQTSHLPMSVTSKGDDLNVRMGNNTTLETKKSDSDLFINTKTKDGHDVSISSKGDPHASLSVDGKQIATGDYKDPFRVQVDGNNITMIPEAKKNNNGPAPYLDKAVIQQKDGSMYVMDHLSQADKSSKPTYREVTNGSEKSQYQQIANNAHTATYSNGQMIDSTTHKPITNADINAH</sequence>
<feature type="region of interest" description="Disordered" evidence="1">
    <location>
        <begin position="108"/>
        <end position="132"/>
    </location>
</feature>
<gene>
    <name evidence="2" type="ORF">LMG29739_02542</name>
</gene>
<feature type="region of interest" description="Disordered" evidence="1">
    <location>
        <begin position="300"/>
        <end position="323"/>
    </location>
</feature>